<comment type="caution">
    <text evidence="2">The sequence shown here is derived from an EMBL/GenBank/DDBJ whole genome shotgun (WGS) entry which is preliminary data.</text>
</comment>
<name>A0AAN9MD20_CANGL</name>
<evidence type="ECO:0000313" key="3">
    <source>
        <dbReference type="Proteomes" id="UP001367508"/>
    </source>
</evidence>
<dbReference type="Proteomes" id="UP001367508">
    <property type="component" value="Unassembled WGS sequence"/>
</dbReference>
<evidence type="ECO:0000313" key="2">
    <source>
        <dbReference type="EMBL" id="KAK7351851.1"/>
    </source>
</evidence>
<keyword evidence="1" id="KW-0812">Transmembrane</keyword>
<organism evidence="2 3">
    <name type="scientific">Canavalia gladiata</name>
    <name type="common">Sword bean</name>
    <name type="synonym">Dolichos gladiatus</name>
    <dbReference type="NCBI Taxonomy" id="3824"/>
    <lineage>
        <taxon>Eukaryota</taxon>
        <taxon>Viridiplantae</taxon>
        <taxon>Streptophyta</taxon>
        <taxon>Embryophyta</taxon>
        <taxon>Tracheophyta</taxon>
        <taxon>Spermatophyta</taxon>
        <taxon>Magnoliopsida</taxon>
        <taxon>eudicotyledons</taxon>
        <taxon>Gunneridae</taxon>
        <taxon>Pentapetalae</taxon>
        <taxon>rosids</taxon>
        <taxon>fabids</taxon>
        <taxon>Fabales</taxon>
        <taxon>Fabaceae</taxon>
        <taxon>Papilionoideae</taxon>
        <taxon>50 kb inversion clade</taxon>
        <taxon>NPAAA clade</taxon>
        <taxon>indigoferoid/millettioid clade</taxon>
        <taxon>Phaseoleae</taxon>
        <taxon>Canavalia</taxon>
    </lineage>
</organism>
<feature type="transmembrane region" description="Helical" evidence="1">
    <location>
        <begin position="93"/>
        <end position="117"/>
    </location>
</feature>
<accession>A0AAN9MD20</accession>
<reference evidence="2 3" key="1">
    <citation type="submission" date="2024-01" db="EMBL/GenBank/DDBJ databases">
        <title>The genomes of 5 underutilized Papilionoideae crops provide insights into root nodulation and disease resistanc.</title>
        <authorList>
            <person name="Jiang F."/>
        </authorList>
    </citation>
    <scope>NUCLEOTIDE SEQUENCE [LARGE SCALE GENOMIC DNA]</scope>
    <source>
        <strain evidence="2">LVBAO_FW01</strain>
        <tissue evidence="2">Leaves</tissue>
    </source>
</reference>
<dbReference type="AlphaFoldDB" id="A0AAN9MD20"/>
<protein>
    <submittedName>
        <fullName evidence="2">Uncharacterized protein</fullName>
    </submittedName>
</protein>
<proteinExistence type="predicted"/>
<sequence>MLLIDVTEVAHETQANCNQSLKNNSPCAFCTTTFSTLPSLGQSLANLSDCIRYPSIHAVAFSNQFGPSGPGTTKCLLSLDFPFEAFSSQNKKFVIVVVAATISILALSLLILEFWAYCN</sequence>
<evidence type="ECO:0000256" key="1">
    <source>
        <dbReference type="SAM" id="Phobius"/>
    </source>
</evidence>
<dbReference type="EMBL" id="JAYMYQ010000002">
    <property type="protein sequence ID" value="KAK7351851.1"/>
    <property type="molecule type" value="Genomic_DNA"/>
</dbReference>
<keyword evidence="3" id="KW-1185">Reference proteome</keyword>
<gene>
    <name evidence="2" type="ORF">VNO77_11588</name>
</gene>
<keyword evidence="1" id="KW-0472">Membrane</keyword>
<keyword evidence="1" id="KW-1133">Transmembrane helix</keyword>